<dbReference type="HOGENOM" id="CLU_000960_2_5_3"/>
<dbReference type="Gene3D" id="1.20.1720.10">
    <property type="entry name" value="Multidrug resistance protein D"/>
    <property type="match status" value="1"/>
</dbReference>
<keyword evidence="6 7" id="KW-0472">Membrane</keyword>
<evidence type="ECO:0000313" key="9">
    <source>
        <dbReference type="EMBL" id="AGY59284.1"/>
    </source>
</evidence>
<dbReference type="InterPro" id="IPR020846">
    <property type="entry name" value="MFS_dom"/>
</dbReference>
<dbReference type="PROSITE" id="PS00216">
    <property type="entry name" value="SUGAR_TRANSPORT_1"/>
    <property type="match status" value="1"/>
</dbReference>
<feature type="transmembrane region" description="Helical" evidence="7">
    <location>
        <begin position="144"/>
        <end position="166"/>
    </location>
</feature>
<evidence type="ECO:0000256" key="4">
    <source>
        <dbReference type="ARBA" id="ARBA00022692"/>
    </source>
</evidence>
<keyword evidence="2" id="KW-0813">Transport</keyword>
<dbReference type="PRINTS" id="PR01036">
    <property type="entry name" value="TCRTETB"/>
</dbReference>
<dbReference type="Pfam" id="PF07690">
    <property type="entry name" value="MFS_1"/>
    <property type="match status" value="1"/>
</dbReference>
<gene>
    <name evidence="9" type="ORF">GKIL_3038</name>
</gene>
<evidence type="ECO:0000256" key="1">
    <source>
        <dbReference type="ARBA" id="ARBA00004651"/>
    </source>
</evidence>
<keyword evidence="4 7" id="KW-0812">Transmembrane</keyword>
<dbReference type="KEGG" id="glj:GKIL_3038"/>
<feature type="transmembrane region" description="Helical" evidence="7">
    <location>
        <begin position="86"/>
        <end position="110"/>
    </location>
</feature>
<dbReference type="EMBL" id="CP003587">
    <property type="protein sequence ID" value="AGY59284.1"/>
    <property type="molecule type" value="Genomic_DNA"/>
</dbReference>
<name>U5QNV9_GLOK1</name>
<feature type="transmembrane region" description="Helical" evidence="7">
    <location>
        <begin position="364"/>
        <end position="381"/>
    </location>
</feature>
<dbReference type="eggNOG" id="COG0477">
    <property type="taxonomic scope" value="Bacteria"/>
</dbReference>
<keyword evidence="5 7" id="KW-1133">Transmembrane helix</keyword>
<organism evidence="9 10">
    <name type="scientific">Gloeobacter kilaueensis (strain ATCC BAA-2537 / CCAP 1431/1 / ULC 316 / JS1)</name>
    <dbReference type="NCBI Taxonomy" id="1183438"/>
    <lineage>
        <taxon>Bacteria</taxon>
        <taxon>Bacillati</taxon>
        <taxon>Cyanobacteriota</taxon>
        <taxon>Cyanophyceae</taxon>
        <taxon>Gloeobacterales</taxon>
        <taxon>Gloeobacteraceae</taxon>
        <taxon>Gloeobacter</taxon>
    </lineage>
</organism>
<dbReference type="InterPro" id="IPR036259">
    <property type="entry name" value="MFS_trans_sf"/>
</dbReference>
<dbReference type="GO" id="GO:0005886">
    <property type="term" value="C:plasma membrane"/>
    <property type="evidence" value="ECO:0007669"/>
    <property type="project" value="UniProtKB-SubCell"/>
</dbReference>
<evidence type="ECO:0000259" key="8">
    <source>
        <dbReference type="PROSITE" id="PS50850"/>
    </source>
</evidence>
<dbReference type="Proteomes" id="UP000017396">
    <property type="component" value="Chromosome"/>
</dbReference>
<sequence length="542" mass="57036">MQLPRAVDYAATLDERTKRLVMGAVLLALFLTSLDQTVVVAALPKIVADLGALDLLAWTSAAYLLVSTAILPIAGKLSDLYGRKIILLLGITEFLFGSFLCGLSPTMLALVCFRGLQGLGAGVIMAVALTIPADLYVPADRARLQGLIAAVFALSSIVGPLLGGVLTDTLSWHWIFFINLPFGTLALFFILSFMPRLDSGLSRSIDFAGALLLLLTVVPLLVALSFENHSWMSLLKLGLLAVAAVGLAAFIGVEQRAKEPILPLSLFRIPVFSLLCAISVLMGSVFIIAILFLPVFLVNVQSATATQAGAALIPESLGLMVSSFMTGNIVQRTGRYKAAMLAGLVLMGSGFFLLSWIGPATSALQIWVALAVFGLGAGATFPQLNLALQNAVPFKDVGVATAGRLFFSQLGQTISAAVYGSLLVACLSTALTANLAPIAQHLPADLAIHLTPERLRNGGSAVTGELAALRSRLAPPRFDAAQRRQVTAAVETAIKHAFAEGIARVYRAGLPLAAVALLLGLLVPELPLRRSNSPDPSQPLSE</sequence>
<feature type="transmembrane region" description="Helical" evidence="7">
    <location>
        <begin position="232"/>
        <end position="253"/>
    </location>
</feature>
<dbReference type="PANTHER" id="PTHR23501">
    <property type="entry name" value="MAJOR FACILITATOR SUPERFAMILY"/>
    <property type="match status" value="1"/>
</dbReference>
<dbReference type="PANTHER" id="PTHR23501:SF197">
    <property type="entry name" value="COMD"/>
    <property type="match status" value="1"/>
</dbReference>
<feature type="transmembrane region" description="Helical" evidence="7">
    <location>
        <begin position="205"/>
        <end position="226"/>
    </location>
</feature>
<feature type="transmembrane region" description="Helical" evidence="7">
    <location>
        <begin position="116"/>
        <end position="137"/>
    </location>
</feature>
<feature type="transmembrane region" description="Helical" evidence="7">
    <location>
        <begin position="172"/>
        <end position="193"/>
    </location>
</feature>
<feature type="transmembrane region" description="Helical" evidence="7">
    <location>
        <begin position="505"/>
        <end position="523"/>
    </location>
</feature>
<feature type="transmembrane region" description="Helical" evidence="7">
    <location>
        <begin position="274"/>
        <end position="296"/>
    </location>
</feature>
<accession>U5QNV9</accession>
<comment type="subcellular location">
    <subcellularLocation>
        <location evidence="1">Cell membrane</location>
        <topology evidence="1">Multi-pass membrane protein</topology>
    </subcellularLocation>
</comment>
<evidence type="ECO:0000256" key="7">
    <source>
        <dbReference type="SAM" id="Phobius"/>
    </source>
</evidence>
<dbReference type="CDD" id="cd17502">
    <property type="entry name" value="MFS_Azr1_MDR_like"/>
    <property type="match status" value="1"/>
</dbReference>
<dbReference type="PROSITE" id="PS50850">
    <property type="entry name" value="MFS"/>
    <property type="match status" value="1"/>
</dbReference>
<dbReference type="InterPro" id="IPR011701">
    <property type="entry name" value="MFS"/>
</dbReference>
<dbReference type="FunFam" id="1.20.1720.10:FF:000004">
    <property type="entry name" value="EmrB/QacA family drug resistance transporter"/>
    <property type="match status" value="1"/>
</dbReference>
<feature type="transmembrane region" description="Helical" evidence="7">
    <location>
        <begin position="308"/>
        <end position="326"/>
    </location>
</feature>
<dbReference type="GO" id="GO:0022857">
    <property type="term" value="F:transmembrane transporter activity"/>
    <property type="evidence" value="ECO:0007669"/>
    <property type="project" value="InterPro"/>
</dbReference>
<dbReference type="AlphaFoldDB" id="U5QNV9"/>
<dbReference type="Gene3D" id="1.20.1250.20">
    <property type="entry name" value="MFS general substrate transporter like domains"/>
    <property type="match status" value="1"/>
</dbReference>
<keyword evidence="3" id="KW-1003">Cell membrane</keyword>
<dbReference type="InterPro" id="IPR005829">
    <property type="entry name" value="Sugar_transporter_CS"/>
</dbReference>
<feature type="transmembrane region" description="Helical" evidence="7">
    <location>
        <begin position="338"/>
        <end position="358"/>
    </location>
</feature>
<dbReference type="SUPFAM" id="SSF103473">
    <property type="entry name" value="MFS general substrate transporter"/>
    <property type="match status" value="1"/>
</dbReference>
<evidence type="ECO:0000256" key="5">
    <source>
        <dbReference type="ARBA" id="ARBA00022989"/>
    </source>
</evidence>
<evidence type="ECO:0000256" key="3">
    <source>
        <dbReference type="ARBA" id="ARBA00022475"/>
    </source>
</evidence>
<proteinExistence type="predicted"/>
<protein>
    <submittedName>
        <fullName evidence="9">EmrB/QacA family drug resistance transporter</fullName>
    </submittedName>
</protein>
<keyword evidence="10" id="KW-1185">Reference proteome</keyword>
<reference evidence="9 10" key="1">
    <citation type="journal article" date="2013" name="PLoS ONE">
        <title>Cultivation and Complete Genome Sequencing of Gloeobacter kilaueensis sp. nov., from a Lava Cave in Kilauea Caldera, Hawai'i.</title>
        <authorList>
            <person name="Saw J.H."/>
            <person name="Schatz M."/>
            <person name="Brown M.V."/>
            <person name="Kunkel D.D."/>
            <person name="Foster J.S."/>
            <person name="Shick H."/>
            <person name="Christensen S."/>
            <person name="Hou S."/>
            <person name="Wan X."/>
            <person name="Donachie S.P."/>
        </authorList>
    </citation>
    <scope>NUCLEOTIDE SEQUENCE [LARGE SCALE GENOMIC DNA]</scope>
    <source>
        <strain evidence="10">JS</strain>
    </source>
</reference>
<dbReference type="RefSeq" id="WP_023174534.1">
    <property type="nucleotide sequence ID" value="NC_022600.1"/>
</dbReference>
<feature type="domain" description="Major facilitator superfamily (MFS) profile" evidence="8">
    <location>
        <begin position="21"/>
        <end position="455"/>
    </location>
</feature>
<feature type="transmembrane region" description="Helical" evidence="7">
    <location>
        <begin position="20"/>
        <end position="43"/>
    </location>
</feature>
<evidence type="ECO:0000256" key="2">
    <source>
        <dbReference type="ARBA" id="ARBA00022448"/>
    </source>
</evidence>
<dbReference type="STRING" id="1183438.GKIL_3038"/>
<evidence type="ECO:0000313" key="10">
    <source>
        <dbReference type="Proteomes" id="UP000017396"/>
    </source>
</evidence>
<feature type="transmembrane region" description="Helical" evidence="7">
    <location>
        <begin position="55"/>
        <end position="74"/>
    </location>
</feature>
<evidence type="ECO:0000256" key="6">
    <source>
        <dbReference type="ARBA" id="ARBA00023136"/>
    </source>
</evidence>